<reference evidence="2 3" key="1">
    <citation type="submission" date="2020-04" db="EMBL/GenBank/DDBJ databases">
        <authorList>
            <person name="Yin C."/>
        </authorList>
    </citation>
    <scope>NUCLEOTIDE SEQUENCE [LARGE SCALE GENOMIC DNA]</scope>
    <source>
        <strain evidence="2 3">Ae27</strain>
    </source>
</reference>
<keyword evidence="1" id="KW-0732">Signal</keyword>
<evidence type="ECO:0000313" key="3">
    <source>
        <dbReference type="Proteomes" id="UP000570474"/>
    </source>
</evidence>
<sequence>MLARTIRCVVLFCCLALPAFSQQFEPVVVDSTASSTGYYIALRPASGKIQGVMVLMPGFNDPPEAVFAASKLQNIAWTNDILTIAVGGGPNLILSDELQQKLNAVLRDVVQRYKVAPDRFVIGGFSAGGSLALRYTELCKEQPAVFPVQPQAVFSVDGPVDVPDLLQRYDKFIKRNYSARSTNEGKMIKKMLADQLGELPANLPRYVAVSPFYMDSEAPGNERFLQHMAVRSYHDIDMGWQMKERRNSLYDINAAAASEMISRLRQQGNEDAELVQAKSPGYNANGERNPHSWSIVDETELVQWMRRKLHFLPENVPGNYQLGTPAGWAVERMKFPIEFAPAISYQGYEDLRFLPGWGDQKSEEYWSYCFLWWLEGKPQLDKVTLESYLKTYYEGLVGRNIAPRKIPADKVVPVKVQLTPVKSLPGDAQTFNGEIDMLDYMGVQPIRLHVALHVKDCAAARRKALFVELSPRPAGHAVWQQMDQLWKTFECGK</sequence>
<evidence type="ECO:0008006" key="4">
    <source>
        <dbReference type="Google" id="ProtNLM"/>
    </source>
</evidence>
<dbReference type="AlphaFoldDB" id="A0A847RYI2"/>
<organism evidence="2 3">
    <name type="scientific">Chitinophaga varians</name>
    <dbReference type="NCBI Taxonomy" id="2202339"/>
    <lineage>
        <taxon>Bacteria</taxon>
        <taxon>Pseudomonadati</taxon>
        <taxon>Bacteroidota</taxon>
        <taxon>Chitinophagia</taxon>
        <taxon>Chitinophagales</taxon>
        <taxon>Chitinophagaceae</taxon>
        <taxon>Chitinophaga</taxon>
    </lineage>
</organism>
<dbReference type="RefSeq" id="WP_168874057.1">
    <property type="nucleotide sequence ID" value="NZ_JABAIA010000003.1"/>
</dbReference>
<evidence type="ECO:0000313" key="2">
    <source>
        <dbReference type="EMBL" id="NLR68122.1"/>
    </source>
</evidence>
<dbReference type="Proteomes" id="UP000570474">
    <property type="component" value="Unassembled WGS sequence"/>
</dbReference>
<comment type="caution">
    <text evidence="2">The sequence shown here is derived from an EMBL/GenBank/DDBJ whole genome shotgun (WGS) entry which is preliminary data.</text>
</comment>
<dbReference type="InterPro" id="IPR029058">
    <property type="entry name" value="AB_hydrolase_fold"/>
</dbReference>
<evidence type="ECO:0000256" key="1">
    <source>
        <dbReference type="SAM" id="SignalP"/>
    </source>
</evidence>
<proteinExistence type="predicted"/>
<gene>
    <name evidence="2" type="ORF">HGH92_27700</name>
</gene>
<name>A0A847RYI2_9BACT</name>
<dbReference type="EMBL" id="JABAIA010000003">
    <property type="protein sequence ID" value="NLR68122.1"/>
    <property type="molecule type" value="Genomic_DNA"/>
</dbReference>
<protein>
    <recommendedName>
        <fullName evidence="4">Alpha/beta hydrolase</fullName>
    </recommendedName>
</protein>
<dbReference type="SUPFAM" id="SSF53474">
    <property type="entry name" value="alpha/beta-Hydrolases"/>
    <property type="match status" value="2"/>
</dbReference>
<feature type="chain" id="PRO_5032522669" description="Alpha/beta hydrolase" evidence="1">
    <location>
        <begin position="22"/>
        <end position="493"/>
    </location>
</feature>
<keyword evidence="3" id="KW-1185">Reference proteome</keyword>
<feature type="signal peptide" evidence="1">
    <location>
        <begin position="1"/>
        <end position="21"/>
    </location>
</feature>
<accession>A0A847RYI2</accession>
<dbReference type="Gene3D" id="3.40.50.1820">
    <property type="entry name" value="alpha/beta hydrolase"/>
    <property type="match status" value="1"/>
</dbReference>